<feature type="compositionally biased region" description="Low complexity" evidence="2">
    <location>
        <begin position="76"/>
        <end position="87"/>
    </location>
</feature>
<feature type="non-terminal residue" evidence="3">
    <location>
        <position position="254"/>
    </location>
</feature>
<protein>
    <submittedName>
        <fullName evidence="3">Uncharacterized protein</fullName>
    </submittedName>
</protein>
<keyword evidence="1" id="KW-0175">Coiled coil</keyword>
<dbReference type="AlphaFoldDB" id="A0A2P5D1J0"/>
<reference evidence="4" key="1">
    <citation type="submission" date="2016-06" db="EMBL/GenBank/DDBJ databases">
        <title>Parallel loss of symbiosis genes in relatives of nitrogen-fixing non-legume Parasponia.</title>
        <authorList>
            <person name="Van Velzen R."/>
            <person name="Holmer R."/>
            <person name="Bu F."/>
            <person name="Rutten L."/>
            <person name="Van Zeijl A."/>
            <person name="Liu W."/>
            <person name="Santuari L."/>
            <person name="Cao Q."/>
            <person name="Sharma T."/>
            <person name="Shen D."/>
            <person name="Roswanjaya Y."/>
            <person name="Wardhani T."/>
            <person name="Kalhor M.S."/>
            <person name="Jansen J."/>
            <person name="Van den Hoogen J."/>
            <person name="Gungor B."/>
            <person name="Hartog M."/>
            <person name="Hontelez J."/>
            <person name="Verver J."/>
            <person name="Yang W.-C."/>
            <person name="Schijlen E."/>
            <person name="Repin R."/>
            <person name="Schilthuizen M."/>
            <person name="Schranz E."/>
            <person name="Heidstra R."/>
            <person name="Miyata K."/>
            <person name="Fedorova E."/>
            <person name="Kohlen W."/>
            <person name="Bisseling T."/>
            <person name="Smit S."/>
            <person name="Geurts R."/>
        </authorList>
    </citation>
    <scope>NUCLEOTIDE SEQUENCE [LARGE SCALE GENOMIC DNA]</scope>
    <source>
        <strain evidence="4">cv. RG33-2</strain>
    </source>
</reference>
<dbReference type="Proteomes" id="UP000237000">
    <property type="component" value="Unassembled WGS sequence"/>
</dbReference>
<feature type="coiled-coil region" evidence="1">
    <location>
        <begin position="144"/>
        <end position="178"/>
    </location>
</feature>
<keyword evidence="4" id="KW-1185">Reference proteome</keyword>
<evidence type="ECO:0000256" key="2">
    <source>
        <dbReference type="SAM" id="MobiDB-lite"/>
    </source>
</evidence>
<sequence>MIMMMTRSTGQGSNFALRDKSDFNHWNKGKSSSGIALKTGHTPDPTIIDELEDLDEEKVALLTKNYAKFFRRNMKKNNSGSKGKQSQAKGDDESSSSEQQTDGEMSDEESEKQSAYNQMYTQWVSATSRALALEKKLTISEAARQESLADIEKLKSELVKKQQMLDQVNQELSKANETINGFQTGSVALAKVLSTGKRPGDKTGLGYVLESDVVLLVAAGSNCARRGESSITSAVHDFPLYSCSLAYLSTQDKD</sequence>
<gene>
    <name evidence="3" type="ORF">TorRG33x02_265260</name>
</gene>
<evidence type="ECO:0000256" key="1">
    <source>
        <dbReference type="SAM" id="Coils"/>
    </source>
</evidence>
<dbReference type="EMBL" id="JXTC01000306">
    <property type="protein sequence ID" value="PON67158.1"/>
    <property type="molecule type" value="Genomic_DNA"/>
</dbReference>
<evidence type="ECO:0000313" key="3">
    <source>
        <dbReference type="EMBL" id="PON67158.1"/>
    </source>
</evidence>
<name>A0A2P5D1J0_TREOI</name>
<proteinExistence type="predicted"/>
<accession>A0A2P5D1J0</accession>
<organism evidence="3 4">
    <name type="scientific">Trema orientale</name>
    <name type="common">Charcoal tree</name>
    <name type="synonym">Celtis orientalis</name>
    <dbReference type="NCBI Taxonomy" id="63057"/>
    <lineage>
        <taxon>Eukaryota</taxon>
        <taxon>Viridiplantae</taxon>
        <taxon>Streptophyta</taxon>
        <taxon>Embryophyta</taxon>
        <taxon>Tracheophyta</taxon>
        <taxon>Spermatophyta</taxon>
        <taxon>Magnoliopsida</taxon>
        <taxon>eudicotyledons</taxon>
        <taxon>Gunneridae</taxon>
        <taxon>Pentapetalae</taxon>
        <taxon>rosids</taxon>
        <taxon>fabids</taxon>
        <taxon>Rosales</taxon>
        <taxon>Cannabaceae</taxon>
        <taxon>Trema</taxon>
    </lineage>
</organism>
<dbReference type="OrthoDB" id="10652698at2759"/>
<dbReference type="InParanoid" id="A0A2P5D1J0"/>
<feature type="region of interest" description="Disordered" evidence="2">
    <location>
        <begin position="73"/>
        <end position="115"/>
    </location>
</feature>
<comment type="caution">
    <text evidence="3">The sequence shown here is derived from an EMBL/GenBank/DDBJ whole genome shotgun (WGS) entry which is preliminary data.</text>
</comment>
<evidence type="ECO:0000313" key="4">
    <source>
        <dbReference type="Proteomes" id="UP000237000"/>
    </source>
</evidence>